<dbReference type="Pfam" id="PF07929">
    <property type="entry name" value="PRiA4_ORF3"/>
    <property type="match status" value="1"/>
</dbReference>
<gene>
    <name evidence="3" type="ORF">H4683_000264</name>
</gene>
<feature type="domain" description="DUF6933" evidence="2">
    <location>
        <begin position="2"/>
        <end position="158"/>
    </location>
</feature>
<name>A0A927MEW4_9BACL</name>
<dbReference type="PANTHER" id="PTHR41878">
    <property type="entry name" value="LEXA REPRESSOR-RELATED"/>
    <property type="match status" value="1"/>
</dbReference>
<keyword evidence="4" id="KW-1185">Reference proteome</keyword>
<evidence type="ECO:0000313" key="3">
    <source>
        <dbReference type="EMBL" id="MBE1553195.1"/>
    </source>
</evidence>
<reference evidence="3" key="1">
    <citation type="submission" date="2020-10" db="EMBL/GenBank/DDBJ databases">
        <title>Genomic Encyclopedia of Type Strains, Phase IV (KMG-IV): sequencing the most valuable type-strain genomes for metagenomic binning, comparative biology and taxonomic classification.</title>
        <authorList>
            <person name="Goeker M."/>
        </authorList>
    </citation>
    <scope>NUCLEOTIDE SEQUENCE</scope>
    <source>
        <strain evidence="3">DSM 13886</strain>
    </source>
</reference>
<dbReference type="EMBL" id="JADBEL010000001">
    <property type="protein sequence ID" value="MBE1553195.1"/>
    <property type="molecule type" value="Genomic_DNA"/>
</dbReference>
<sequence>MYICCTKKLLVELKVEPESVAEENPLFSWHANLIMVNRRKAVVLMNDQNRYAVVLYGLKAADFKRFNEIALQGIRTTFQEEGISDKAIDRYLLHTNEISITKTKNRTLVARMNKACDEAYFFNEVWDNDSIFQPDMGIRISRSLVGDGKGGYFLPNEEMYKDLTQFAGQSIFEAKAAVLKVTLRLENHQVWRRLVVPVNKTFNQLHQIIQRAFEWQDYHLHDFYVYDKAVTMGNHIAEGHIKKLQKPIINLVCDEEAFSYPGEVDMKHEKGVKLSEYIPACEKLTYTYDFGDDWNHDIEVESIMEDYDSNYPVCLEGEGNTPPEDVGGQYGYEEFLKVLADPDHPEHEHLVKWGQMQRYQDFAIDRINRRLKGL</sequence>
<evidence type="ECO:0008006" key="5">
    <source>
        <dbReference type="Google" id="ProtNLM"/>
    </source>
</evidence>
<dbReference type="InterPro" id="IPR024047">
    <property type="entry name" value="MM3350-like_sf"/>
</dbReference>
<organism evidence="3 4">
    <name type="scientific">Sporosarcina limicola</name>
    <dbReference type="NCBI Taxonomy" id="34101"/>
    <lineage>
        <taxon>Bacteria</taxon>
        <taxon>Bacillati</taxon>
        <taxon>Bacillota</taxon>
        <taxon>Bacilli</taxon>
        <taxon>Bacillales</taxon>
        <taxon>Caryophanaceae</taxon>
        <taxon>Sporosarcina</taxon>
    </lineage>
</organism>
<dbReference type="PANTHER" id="PTHR41878:SF1">
    <property type="entry name" value="TNPR PROTEIN"/>
    <property type="match status" value="1"/>
</dbReference>
<dbReference type="Gene3D" id="3.10.290.30">
    <property type="entry name" value="MM3350-like"/>
    <property type="match status" value="1"/>
</dbReference>
<accession>A0A927MEW4</accession>
<evidence type="ECO:0000313" key="4">
    <source>
        <dbReference type="Proteomes" id="UP000658225"/>
    </source>
</evidence>
<comment type="caution">
    <text evidence="3">The sequence shown here is derived from an EMBL/GenBank/DDBJ whole genome shotgun (WGS) entry which is preliminary data.</text>
</comment>
<protein>
    <recommendedName>
        <fullName evidence="5">TnpR protein</fullName>
    </recommendedName>
</protein>
<dbReference type="AlphaFoldDB" id="A0A927MEW4"/>
<proteinExistence type="predicted"/>
<dbReference type="InterPro" id="IPR053864">
    <property type="entry name" value="DUF6933"/>
</dbReference>
<feature type="domain" description="Plasmid pRiA4b Orf3-like" evidence="1">
    <location>
        <begin position="176"/>
        <end position="366"/>
    </location>
</feature>
<dbReference type="InterPro" id="IPR012912">
    <property type="entry name" value="Plasmid_pRiA4b_Orf3-like"/>
</dbReference>
<dbReference type="SUPFAM" id="SSF159941">
    <property type="entry name" value="MM3350-like"/>
    <property type="match status" value="1"/>
</dbReference>
<dbReference type="Proteomes" id="UP000658225">
    <property type="component" value="Unassembled WGS sequence"/>
</dbReference>
<evidence type="ECO:0000259" key="2">
    <source>
        <dbReference type="Pfam" id="PF22016"/>
    </source>
</evidence>
<dbReference type="RefSeq" id="WP_192597012.1">
    <property type="nucleotide sequence ID" value="NZ_JADBEL010000001.1"/>
</dbReference>
<evidence type="ECO:0000259" key="1">
    <source>
        <dbReference type="Pfam" id="PF07929"/>
    </source>
</evidence>
<dbReference type="Pfam" id="PF22016">
    <property type="entry name" value="DUF6933"/>
    <property type="match status" value="1"/>
</dbReference>